<protein>
    <recommendedName>
        <fullName evidence="9">DUF676 domain-containing protein</fullName>
    </recommendedName>
</protein>
<reference evidence="10" key="1">
    <citation type="submission" date="2022-11" db="EMBL/GenBank/DDBJ databases">
        <authorList>
            <person name="Petersen C."/>
        </authorList>
    </citation>
    <scope>NUCLEOTIDE SEQUENCE</scope>
    <source>
        <strain evidence="10">IBT 21917</strain>
    </source>
</reference>
<dbReference type="InterPro" id="IPR007751">
    <property type="entry name" value="DUF676_lipase-like"/>
</dbReference>
<dbReference type="GO" id="GO:0016020">
    <property type="term" value="C:membrane"/>
    <property type="evidence" value="ECO:0007669"/>
    <property type="project" value="UniProtKB-SubCell"/>
</dbReference>
<evidence type="ECO:0000256" key="1">
    <source>
        <dbReference type="ARBA" id="ARBA00004173"/>
    </source>
</evidence>
<dbReference type="PANTHER" id="PTHR48182">
    <property type="entry name" value="PROTEIN SERAC1"/>
    <property type="match status" value="1"/>
</dbReference>
<keyword evidence="5" id="KW-0256">Endoplasmic reticulum</keyword>
<dbReference type="GO" id="GO:0005739">
    <property type="term" value="C:mitochondrion"/>
    <property type="evidence" value="ECO:0007669"/>
    <property type="project" value="UniProtKB-SubCell"/>
</dbReference>
<evidence type="ECO:0000256" key="2">
    <source>
        <dbReference type="ARBA" id="ARBA00004240"/>
    </source>
</evidence>
<evidence type="ECO:0000259" key="9">
    <source>
        <dbReference type="Pfam" id="PF05057"/>
    </source>
</evidence>
<keyword evidence="7" id="KW-0472">Membrane</keyword>
<keyword evidence="8" id="KW-0732">Signal</keyword>
<proteinExistence type="inferred from homology"/>
<comment type="similarity">
    <text evidence="4">Belongs to the putative lipase ROG1 family.</text>
</comment>
<evidence type="ECO:0000256" key="4">
    <source>
        <dbReference type="ARBA" id="ARBA00007920"/>
    </source>
</evidence>
<feature type="domain" description="DUF676" evidence="9">
    <location>
        <begin position="106"/>
        <end position="177"/>
    </location>
</feature>
<evidence type="ECO:0000256" key="8">
    <source>
        <dbReference type="SAM" id="SignalP"/>
    </source>
</evidence>
<evidence type="ECO:0000256" key="6">
    <source>
        <dbReference type="ARBA" id="ARBA00023128"/>
    </source>
</evidence>
<reference evidence="10" key="2">
    <citation type="journal article" date="2023" name="IMA Fungus">
        <title>Comparative genomic study of the Penicillium genus elucidates a diverse pangenome and 15 lateral gene transfer events.</title>
        <authorList>
            <person name="Petersen C."/>
            <person name="Sorensen T."/>
            <person name="Nielsen M.R."/>
            <person name="Sondergaard T.E."/>
            <person name="Sorensen J.L."/>
            <person name="Fitzpatrick D.A."/>
            <person name="Frisvad J.C."/>
            <person name="Nielsen K.L."/>
        </authorList>
    </citation>
    <scope>NUCLEOTIDE SEQUENCE</scope>
    <source>
        <strain evidence="10">IBT 21917</strain>
    </source>
</reference>
<accession>A0A9W9I9V4</accession>
<evidence type="ECO:0000313" key="11">
    <source>
        <dbReference type="Proteomes" id="UP001146351"/>
    </source>
</evidence>
<gene>
    <name evidence="10" type="ORF">N7492_004356</name>
</gene>
<organism evidence="10 11">
    <name type="scientific">Penicillium capsulatum</name>
    <dbReference type="NCBI Taxonomy" id="69766"/>
    <lineage>
        <taxon>Eukaryota</taxon>
        <taxon>Fungi</taxon>
        <taxon>Dikarya</taxon>
        <taxon>Ascomycota</taxon>
        <taxon>Pezizomycotina</taxon>
        <taxon>Eurotiomycetes</taxon>
        <taxon>Eurotiomycetidae</taxon>
        <taxon>Eurotiales</taxon>
        <taxon>Aspergillaceae</taxon>
        <taxon>Penicillium</taxon>
    </lineage>
</organism>
<feature type="signal peptide" evidence="8">
    <location>
        <begin position="1"/>
        <end position="24"/>
    </location>
</feature>
<dbReference type="InterPro" id="IPR052374">
    <property type="entry name" value="SERAC1"/>
</dbReference>
<dbReference type="GO" id="GO:0005783">
    <property type="term" value="C:endoplasmic reticulum"/>
    <property type="evidence" value="ECO:0007669"/>
    <property type="project" value="UniProtKB-SubCell"/>
</dbReference>
<feature type="chain" id="PRO_5040859368" description="DUF676 domain-containing protein" evidence="8">
    <location>
        <begin position="25"/>
        <end position="277"/>
    </location>
</feature>
<evidence type="ECO:0000256" key="3">
    <source>
        <dbReference type="ARBA" id="ARBA00004370"/>
    </source>
</evidence>
<dbReference type="GO" id="GO:0072330">
    <property type="term" value="P:monocarboxylic acid biosynthetic process"/>
    <property type="evidence" value="ECO:0007669"/>
    <property type="project" value="UniProtKB-ARBA"/>
</dbReference>
<evidence type="ECO:0000256" key="7">
    <source>
        <dbReference type="ARBA" id="ARBA00023136"/>
    </source>
</evidence>
<dbReference type="AlphaFoldDB" id="A0A9W9I9V4"/>
<dbReference type="Proteomes" id="UP001146351">
    <property type="component" value="Unassembled WGS sequence"/>
</dbReference>
<dbReference type="OrthoDB" id="5086500at2759"/>
<evidence type="ECO:0000256" key="5">
    <source>
        <dbReference type="ARBA" id="ARBA00022824"/>
    </source>
</evidence>
<evidence type="ECO:0000313" key="10">
    <source>
        <dbReference type="EMBL" id="KAJ5171763.1"/>
    </source>
</evidence>
<keyword evidence="6" id="KW-0496">Mitochondrion</keyword>
<comment type="caution">
    <text evidence="10">The sequence shown here is derived from an EMBL/GenBank/DDBJ whole genome shotgun (WGS) entry which is preliminary data.</text>
</comment>
<keyword evidence="11" id="KW-1185">Reference proteome</keyword>
<dbReference type="Pfam" id="PF05057">
    <property type="entry name" value="DUF676"/>
    <property type="match status" value="1"/>
</dbReference>
<comment type="subcellular location">
    <subcellularLocation>
        <location evidence="2">Endoplasmic reticulum</location>
    </subcellularLocation>
    <subcellularLocation>
        <location evidence="3">Membrane</location>
    </subcellularLocation>
    <subcellularLocation>
        <location evidence="1">Mitochondrion</location>
    </subcellularLocation>
</comment>
<name>A0A9W9I9V4_9EURO</name>
<dbReference type="InterPro" id="IPR029058">
    <property type="entry name" value="AB_hydrolase_fold"/>
</dbReference>
<dbReference type="Gene3D" id="3.40.50.1820">
    <property type="entry name" value="alpha/beta hydrolase"/>
    <property type="match status" value="1"/>
</dbReference>
<dbReference type="SUPFAM" id="SSF53474">
    <property type="entry name" value="alpha/beta-Hydrolases"/>
    <property type="match status" value="1"/>
</dbReference>
<dbReference type="GO" id="GO:0017000">
    <property type="term" value="P:antibiotic biosynthetic process"/>
    <property type="evidence" value="ECO:0007669"/>
    <property type="project" value="UniProtKB-ARBA"/>
</dbReference>
<dbReference type="EMBL" id="JAPQKO010000003">
    <property type="protein sequence ID" value="KAJ5171763.1"/>
    <property type="molecule type" value="Genomic_DNA"/>
</dbReference>
<sequence>MLQTILLLLAFTYGVLWLWAISQAKERPRYNMEPIEIKDQEDDEEETSSTVDLIFVHGLGSHPQQSWIGEIDWIGEKLCPCLRKYKFPVRLWFPGYDSALGFDAPVTDLNTLANNLATTIESHILKREGVQRIVFIAHSYGGLVVKKALVMNARKSNPTFASITGAVLFFGTPHAGSDLAASVGTLLSSLRPLGCDVSLLAGLIVNSREIRTLYDDFLQLLTQRSQDATLGPIGVTNFYETRKTPIFKIRDWTLVKGIVSVEIWTQDREVDETNLPF</sequence>
<dbReference type="PANTHER" id="PTHR48182:SF2">
    <property type="entry name" value="PROTEIN SERAC1"/>
    <property type="match status" value="1"/>
</dbReference>